<comment type="caution">
    <text evidence="4">The sequence shown here is derived from an EMBL/GenBank/DDBJ whole genome shotgun (WGS) entry which is preliminary data.</text>
</comment>
<dbReference type="CDD" id="cd07377">
    <property type="entry name" value="WHTH_GntR"/>
    <property type="match status" value="1"/>
</dbReference>
<reference evidence="4 5" key="1">
    <citation type="submission" date="2018-02" db="EMBL/GenBank/DDBJ databases">
        <title>Insights into the biology of acidophilic members of the Acidiferrobacteraceae family derived from comparative genomic analyses.</title>
        <authorList>
            <person name="Issotta F."/>
            <person name="Thyssen C."/>
            <person name="Mena C."/>
            <person name="Moya A."/>
            <person name="Bellenberg S."/>
            <person name="Sproer C."/>
            <person name="Covarrubias P.C."/>
            <person name="Sand W."/>
            <person name="Quatrini R."/>
            <person name="Vera M."/>
        </authorList>
    </citation>
    <scope>NUCLEOTIDE SEQUENCE [LARGE SCALE GENOMIC DNA]</scope>
    <source>
        <strain evidence="5">m-1</strain>
    </source>
</reference>
<accession>A0A1C2FYP0</accession>
<evidence type="ECO:0000256" key="3">
    <source>
        <dbReference type="ARBA" id="ARBA00023163"/>
    </source>
</evidence>
<evidence type="ECO:0000256" key="1">
    <source>
        <dbReference type="ARBA" id="ARBA00023015"/>
    </source>
</evidence>
<dbReference type="Proteomes" id="UP000253250">
    <property type="component" value="Unassembled WGS sequence"/>
</dbReference>
<organism evidence="4 5">
    <name type="scientific">Acidiferrobacter thiooxydans</name>
    <dbReference type="NCBI Taxonomy" id="163359"/>
    <lineage>
        <taxon>Bacteria</taxon>
        <taxon>Pseudomonadati</taxon>
        <taxon>Pseudomonadota</taxon>
        <taxon>Gammaproteobacteria</taxon>
        <taxon>Acidiferrobacterales</taxon>
        <taxon>Acidiferrobacteraceae</taxon>
        <taxon>Acidiferrobacter</taxon>
    </lineage>
</organism>
<dbReference type="RefSeq" id="WP_065971790.1">
    <property type="nucleotide sequence ID" value="NZ_CP080624.1"/>
</dbReference>
<evidence type="ECO:0000313" key="4">
    <source>
        <dbReference type="EMBL" id="RCN58821.1"/>
    </source>
</evidence>
<dbReference type="PANTHER" id="PTHR43537">
    <property type="entry name" value="TRANSCRIPTIONAL REGULATOR, GNTR FAMILY"/>
    <property type="match status" value="1"/>
</dbReference>
<dbReference type="PANTHER" id="PTHR43537:SF5">
    <property type="entry name" value="UXU OPERON TRANSCRIPTIONAL REGULATOR"/>
    <property type="match status" value="1"/>
</dbReference>
<dbReference type="Gene3D" id="1.10.10.10">
    <property type="entry name" value="Winged helix-like DNA-binding domain superfamily/Winged helix DNA-binding domain"/>
    <property type="match status" value="1"/>
</dbReference>
<name>A0A1C2FYP0_9GAMM</name>
<dbReference type="InterPro" id="IPR036388">
    <property type="entry name" value="WH-like_DNA-bd_sf"/>
</dbReference>
<dbReference type="PRINTS" id="PR00035">
    <property type="entry name" value="HTHGNTR"/>
</dbReference>
<dbReference type="OrthoDB" id="6627771at2"/>
<dbReference type="SUPFAM" id="SSF48008">
    <property type="entry name" value="GntR ligand-binding domain-like"/>
    <property type="match status" value="1"/>
</dbReference>
<dbReference type="SMART" id="SM00345">
    <property type="entry name" value="HTH_GNTR"/>
    <property type="match status" value="1"/>
</dbReference>
<dbReference type="GO" id="GO:0003677">
    <property type="term" value="F:DNA binding"/>
    <property type="evidence" value="ECO:0007669"/>
    <property type="project" value="UniProtKB-KW"/>
</dbReference>
<dbReference type="GO" id="GO:0003700">
    <property type="term" value="F:DNA-binding transcription factor activity"/>
    <property type="evidence" value="ECO:0007669"/>
    <property type="project" value="InterPro"/>
</dbReference>
<dbReference type="InterPro" id="IPR036390">
    <property type="entry name" value="WH_DNA-bd_sf"/>
</dbReference>
<dbReference type="Pfam" id="PF00392">
    <property type="entry name" value="GntR"/>
    <property type="match status" value="1"/>
</dbReference>
<evidence type="ECO:0000256" key="2">
    <source>
        <dbReference type="ARBA" id="ARBA00023125"/>
    </source>
</evidence>
<keyword evidence="2" id="KW-0238">DNA-binding</keyword>
<keyword evidence="5" id="KW-1185">Reference proteome</keyword>
<dbReference type="STRING" id="163359.A9R16_02725"/>
<dbReference type="PROSITE" id="PS50949">
    <property type="entry name" value="HTH_GNTR"/>
    <property type="match status" value="1"/>
</dbReference>
<dbReference type="InterPro" id="IPR008920">
    <property type="entry name" value="TF_FadR/GntR_C"/>
</dbReference>
<dbReference type="InterPro" id="IPR011711">
    <property type="entry name" value="GntR_C"/>
</dbReference>
<evidence type="ECO:0000313" key="5">
    <source>
        <dbReference type="Proteomes" id="UP000253250"/>
    </source>
</evidence>
<dbReference type="Pfam" id="PF07729">
    <property type="entry name" value="FCD"/>
    <property type="match status" value="1"/>
</dbReference>
<dbReference type="SUPFAM" id="SSF46785">
    <property type="entry name" value="Winged helix' DNA-binding domain"/>
    <property type="match status" value="1"/>
</dbReference>
<dbReference type="SMART" id="SM00895">
    <property type="entry name" value="FCD"/>
    <property type="match status" value="1"/>
</dbReference>
<protein>
    <submittedName>
        <fullName evidence="4">GntR family transcriptional regulator</fullName>
    </submittedName>
</protein>
<keyword evidence="1" id="KW-0805">Transcription regulation</keyword>
<keyword evidence="3" id="KW-0804">Transcription</keyword>
<dbReference type="EMBL" id="PSYR01000001">
    <property type="protein sequence ID" value="RCN58821.1"/>
    <property type="molecule type" value="Genomic_DNA"/>
</dbReference>
<sequence>MDGVASRVSASAIYESLKEMILSFEIYPGSRITESDLAAFFGVSRTPVREALQRLAQEGQVSIRTKQGCFVRQISISELAQFYRVRTAIECLSLEIAARSMAKEALWALAREWDPAHCSGAATDLSLMVQKEESFHMTLARGGGNQALATYLNDINERIRVIRRLDFTAGFRIERTYEEHHRIVCLLLEGDLAAAKTLMTDHILQSEKFARSVTLEQLARTENGAARSAMR</sequence>
<dbReference type="Gene3D" id="1.20.120.530">
    <property type="entry name" value="GntR ligand-binding domain-like"/>
    <property type="match status" value="1"/>
</dbReference>
<dbReference type="InterPro" id="IPR000524">
    <property type="entry name" value="Tscrpt_reg_HTH_GntR"/>
</dbReference>
<proteinExistence type="predicted"/>
<gene>
    <name evidence="4" type="ORF">C4900_03415</name>
</gene>
<dbReference type="AlphaFoldDB" id="A0A1C2FYP0"/>